<dbReference type="EMBL" id="BGZK01000840">
    <property type="protein sequence ID" value="GBP62387.1"/>
    <property type="molecule type" value="Genomic_DNA"/>
</dbReference>
<name>A0A4C1XJD7_EUMVA</name>
<dbReference type="Proteomes" id="UP000299102">
    <property type="component" value="Unassembled WGS sequence"/>
</dbReference>
<gene>
    <name evidence="1" type="ORF">EVAR_47272_1</name>
</gene>
<evidence type="ECO:0000313" key="2">
    <source>
        <dbReference type="Proteomes" id="UP000299102"/>
    </source>
</evidence>
<keyword evidence="2" id="KW-1185">Reference proteome</keyword>
<organism evidence="1 2">
    <name type="scientific">Eumeta variegata</name>
    <name type="common">Bagworm moth</name>
    <name type="synonym">Eumeta japonica</name>
    <dbReference type="NCBI Taxonomy" id="151549"/>
    <lineage>
        <taxon>Eukaryota</taxon>
        <taxon>Metazoa</taxon>
        <taxon>Ecdysozoa</taxon>
        <taxon>Arthropoda</taxon>
        <taxon>Hexapoda</taxon>
        <taxon>Insecta</taxon>
        <taxon>Pterygota</taxon>
        <taxon>Neoptera</taxon>
        <taxon>Endopterygota</taxon>
        <taxon>Lepidoptera</taxon>
        <taxon>Glossata</taxon>
        <taxon>Ditrysia</taxon>
        <taxon>Tineoidea</taxon>
        <taxon>Psychidae</taxon>
        <taxon>Oiketicinae</taxon>
        <taxon>Eumeta</taxon>
    </lineage>
</organism>
<accession>A0A4C1XJD7</accession>
<proteinExistence type="predicted"/>
<dbReference type="AlphaFoldDB" id="A0A4C1XJD7"/>
<reference evidence="1 2" key="1">
    <citation type="journal article" date="2019" name="Commun. Biol.">
        <title>The bagworm genome reveals a unique fibroin gene that provides high tensile strength.</title>
        <authorList>
            <person name="Kono N."/>
            <person name="Nakamura H."/>
            <person name="Ohtoshi R."/>
            <person name="Tomita M."/>
            <person name="Numata K."/>
            <person name="Arakawa K."/>
        </authorList>
    </citation>
    <scope>NUCLEOTIDE SEQUENCE [LARGE SCALE GENOMIC DNA]</scope>
</reference>
<comment type="caution">
    <text evidence="1">The sequence shown here is derived from an EMBL/GenBank/DDBJ whole genome shotgun (WGS) entry which is preliminary data.</text>
</comment>
<sequence>MMVTNKGKIMRFSHGFPDLITSAWGSAFDKKNKHKERRQRRDEEERRLNINNISGCSLREYESRFFLPARAAGEFYGRVKADATCGRAPAAASRRANLFTSRAGDLRSLRSSDADLDNTFCSCR</sequence>
<evidence type="ECO:0000313" key="1">
    <source>
        <dbReference type="EMBL" id="GBP62387.1"/>
    </source>
</evidence>
<protein>
    <submittedName>
        <fullName evidence="1">Uncharacterized protein</fullName>
    </submittedName>
</protein>